<dbReference type="EMBL" id="CP165727">
    <property type="protein sequence ID" value="XDV67581.1"/>
    <property type="molecule type" value="Genomic_DNA"/>
</dbReference>
<evidence type="ECO:0008006" key="2">
    <source>
        <dbReference type="Google" id="ProtNLM"/>
    </source>
</evidence>
<protein>
    <recommendedName>
        <fullName evidence="2">LysR substrate-binding domain-containing protein</fullName>
    </recommendedName>
</protein>
<dbReference type="SUPFAM" id="SSF53850">
    <property type="entry name" value="Periplasmic binding protein-like II"/>
    <property type="match status" value="1"/>
</dbReference>
<dbReference type="AlphaFoldDB" id="A0AB39YEY2"/>
<proteinExistence type="predicted"/>
<reference evidence="1" key="1">
    <citation type="submission" date="2024-08" db="EMBL/GenBank/DDBJ databases">
        <authorList>
            <person name="Yu S.T."/>
        </authorList>
    </citation>
    <scope>NUCLEOTIDE SEQUENCE</scope>
    <source>
        <strain evidence="1">R33</strain>
    </source>
</reference>
<evidence type="ECO:0000313" key="1">
    <source>
        <dbReference type="EMBL" id="XDV67581.1"/>
    </source>
</evidence>
<accession>A0AB39YEY2</accession>
<sequence>MPPLPFGIAWHPRHDADPARAWLRDWARELLPAVGGHPGRRTH</sequence>
<organism evidence="1">
    <name type="scientific">Streptomyces sp. R33</name>
    <dbReference type="NCBI Taxonomy" id="3238629"/>
    <lineage>
        <taxon>Bacteria</taxon>
        <taxon>Bacillati</taxon>
        <taxon>Actinomycetota</taxon>
        <taxon>Actinomycetes</taxon>
        <taxon>Kitasatosporales</taxon>
        <taxon>Streptomycetaceae</taxon>
        <taxon>Streptomyces</taxon>
    </lineage>
</organism>
<name>A0AB39YEY2_9ACTN</name>
<dbReference type="RefSeq" id="WP_369779373.1">
    <property type="nucleotide sequence ID" value="NZ_CP165727.1"/>
</dbReference>
<gene>
    <name evidence="1" type="ORF">AB5J51_33980</name>
</gene>